<name>A0A6P3XE89_DINQU</name>
<feature type="compositionally biased region" description="Low complexity" evidence="1">
    <location>
        <begin position="185"/>
        <end position="194"/>
    </location>
</feature>
<evidence type="ECO:0000256" key="1">
    <source>
        <dbReference type="SAM" id="MobiDB-lite"/>
    </source>
</evidence>
<feature type="compositionally biased region" description="Polar residues" evidence="1">
    <location>
        <begin position="213"/>
        <end position="222"/>
    </location>
</feature>
<evidence type="ECO:0000313" key="3">
    <source>
        <dbReference type="Proteomes" id="UP000515204"/>
    </source>
</evidence>
<sequence>MLEAQFVRYGILDQPSRFHHLLMHLSEDLITLDMEKIINSARPESMYSEVKEALLKSHSESAEQKVRRLISELHLDNEPPSQLLRRMQRVANSEVGPSFVRQIWLDRLPRDLRVALAFSEHLPVDNLAELADRIWHLQSNNSSSQLLSLSASNKPADDDTAELRTCISDLSLEVRQLKQQLSQLRSQLQQQRSRSSSRKCAIIPDANADKNNNETANSKQEGASLAQNHKLCFYHRKFGAKARRCQDPCEWAKN</sequence>
<evidence type="ECO:0000313" key="4">
    <source>
        <dbReference type="RefSeq" id="XP_014476532.1"/>
    </source>
</evidence>
<dbReference type="RefSeq" id="XP_014476532.1">
    <property type="nucleotide sequence ID" value="XM_014621046.1"/>
</dbReference>
<reference evidence="4" key="1">
    <citation type="submission" date="2025-08" db="UniProtKB">
        <authorList>
            <consortium name="RefSeq"/>
        </authorList>
    </citation>
    <scope>IDENTIFICATION</scope>
</reference>
<proteinExistence type="predicted"/>
<gene>
    <name evidence="4" type="primary">LOC106745440</name>
</gene>
<dbReference type="GeneID" id="106745440"/>
<dbReference type="Proteomes" id="UP000515204">
    <property type="component" value="Unplaced"/>
</dbReference>
<dbReference type="PANTHER" id="PTHR33327:SF3">
    <property type="entry name" value="RNA-DIRECTED DNA POLYMERASE"/>
    <property type="match status" value="1"/>
</dbReference>
<dbReference type="Pfam" id="PF23055">
    <property type="entry name" value="DUF7041"/>
    <property type="match status" value="1"/>
</dbReference>
<feature type="domain" description="DUF7041" evidence="2">
    <location>
        <begin position="1"/>
        <end position="70"/>
    </location>
</feature>
<dbReference type="InterPro" id="IPR055469">
    <property type="entry name" value="DUF7041"/>
</dbReference>
<dbReference type="OrthoDB" id="6621317at2759"/>
<organism evidence="3 4">
    <name type="scientific">Dinoponera quadriceps</name>
    <name type="common">South American ant</name>
    <dbReference type="NCBI Taxonomy" id="609295"/>
    <lineage>
        <taxon>Eukaryota</taxon>
        <taxon>Metazoa</taxon>
        <taxon>Ecdysozoa</taxon>
        <taxon>Arthropoda</taxon>
        <taxon>Hexapoda</taxon>
        <taxon>Insecta</taxon>
        <taxon>Pterygota</taxon>
        <taxon>Neoptera</taxon>
        <taxon>Endopterygota</taxon>
        <taxon>Hymenoptera</taxon>
        <taxon>Apocrita</taxon>
        <taxon>Aculeata</taxon>
        <taxon>Formicoidea</taxon>
        <taxon>Formicidae</taxon>
        <taxon>Ponerinae</taxon>
        <taxon>Ponerini</taxon>
        <taxon>Dinoponera</taxon>
    </lineage>
</organism>
<dbReference type="KEGG" id="dqu:106745440"/>
<evidence type="ECO:0000259" key="2">
    <source>
        <dbReference type="Pfam" id="PF23055"/>
    </source>
</evidence>
<dbReference type="AlphaFoldDB" id="A0A6P3XE89"/>
<keyword evidence="3" id="KW-1185">Reference proteome</keyword>
<feature type="region of interest" description="Disordered" evidence="1">
    <location>
        <begin position="185"/>
        <end position="222"/>
    </location>
</feature>
<protein>
    <submittedName>
        <fullName evidence="4">Uncharacterized protein LOC106745440</fullName>
    </submittedName>
</protein>
<dbReference type="PANTHER" id="PTHR33327">
    <property type="entry name" value="ENDONUCLEASE"/>
    <property type="match status" value="1"/>
</dbReference>
<accession>A0A6P3XE89</accession>